<accession>A0AAD8XYC1</accession>
<dbReference type="EMBL" id="JATAAI010000030">
    <property type="protein sequence ID" value="KAK1735968.1"/>
    <property type="molecule type" value="Genomic_DNA"/>
</dbReference>
<evidence type="ECO:0000256" key="3">
    <source>
        <dbReference type="SAM" id="MobiDB-lite"/>
    </source>
</evidence>
<evidence type="ECO:0000259" key="4">
    <source>
        <dbReference type="Pfam" id="PF00248"/>
    </source>
</evidence>
<feature type="compositionally biased region" description="Polar residues" evidence="3">
    <location>
        <begin position="161"/>
        <end position="179"/>
    </location>
</feature>
<dbReference type="SMART" id="SM00855">
    <property type="entry name" value="PGAM"/>
    <property type="match status" value="1"/>
</dbReference>
<keyword evidence="5" id="KW-0456">Lyase</keyword>
<dbReference type="GO" id="GO:0005737">
    <property type="term" value="C:cytoplasm"/>
    <property type="evidence" value="ECO:0007669"/>
    <property type="project" value="TreeGrafter"/>
</dbReference>
<dbReference type="NCBIfam" id="TIGR01662">
    <property type="entry name" value="HAD-SF-IIIA"/>
    <property type="match status" value="1"/>
</dbReference>
<proteinExistence type="predicted"/>
<dbReference type="InterPro" id="IPR036412">
    <property type="entry name" value="HAD-like_sf"/>
</dbReference>
<dbReference type="Gene3D" id="3.40.50.300">
    <property type="entry name" value="P-loop containing nucleotide triphosphate hydrolases"/>
    <property type="match status" value="1"/>
</dbReference>
<dbReference type="PANTHER" id="PTHR11808">
    <property type="entry name" value="TRANS-SULFURATION ENZYME FAMILY MEMBER"/>
    <property type="match status" value="1"/>
</dbReference>
<feature type="compositionally biased region" description="Basic and acidic residues" evidence="3">
    <location>
        <begin position="194"/>
        <end position="207"/>
    </location>
</feature>
<dbReference type="InterPro" id="IPR036812">
    <property type="entry name" value="NAD(P)_OxRdtase_dom_sf"/>
</dbReference>
<dbReference type="Pfam" id="PF08645">
    <property type="entry name" value="PNK3P"/>
    <property type="match status" value="1"/>
</dbReference>
<dbReference type="InterPro" id="IPR006549">
    <property type="entry name" value="HAD-SF_hydro_IIIA"/>
</dbReference>
<dbReference type="SUPFAM" id="SSF52540">
    <property type="entry name" value="P-loop containing nucleoside triphosphate hydrolases"/>
    <property type="match status" value="1"/>
</dbReference>
<dbReference type="InterPro" id="IPR015424">
    <property type="entry name" value="PyrdxlP-dep_Trfase"/>
</dbReference>
<comment type="caution">
    <text evidence="5">The sequence shown here is derived from an EMBL/GenBank/DDBJ whole genome shotgun (WGS) entry which is preliminary data.</text>
</comment>
<dbReference type="Pfam" id="PF00300">
    <property type="entry name" value="His_Phos_1"/>
    <property type="match status" value="1"/>
</dbReference>
<dbReference type="PRINTS" id="PR00069">
    <property type="entry name" value="ALDKETRDTASE"/>
</dbReference>
<name>A0AAD8XYC1_9STRA</name>
<dbReference type="Gene3D" id="3.20.20.100">
    <property type="entry name" value="NADP-dependent oxidoreductase domain"/>
    <property type="match status" value="2"/>
</dbReference>
<dbReference type="Proteomes" id="UP001224775">
    <property type="component" value="Unassembled WGS sequence"/>
</dbReference>
<dbReference type="PANTHER" id="PTHR11808:SF80">
    <property type="entry name" value="CYSTATHIONINE GAMMA-LYASE"/>
    <property type="match status" value="1"/>
</dbReference>
<evidence type="ECO:0000313" key="6">
    <source>
        <dbReference type="Proteomes" id="UP001224775"/>
    </source>
</evidence>
<feature type="region of interest" description="Disordered" evidence="3">
    <location>
        <begin position="101"/>
        <end position="221"/>
    </location>
</feature>
<dbReference type="InterPro" id="IPR029033">
    <property type="entry name" value="His_PPase_superfam"/>
</dbReference>
<dbReference type="SUPFAM" id="SSF51430">
    <property type="entry name" value="NAD(P)-linked oxidoreductase"/>
    <property type="match status" value="1"/>
</dbReference>
<evidence type="ECO:0000313" key="5">
    <source>
        <dbReference type="EMBL" id="KAK1735968.1"/>
    </source>
</evidence>
<feature type="compositionally biased region" description="Low complexity" evidence="3">
    <location>
        <begin position="102"/>
        <end position="116"/>
    </location>
</feature>
<gene>
    <name evidence="5" type="ORF">QTG54_013104</name>
</gene>
<feature type="compositionally biased region" description="Polar residues" evidence="3">
    <location>
        <begin position="20"/>
        <end position="29"/>
    </location>
</feature>
<dbReference type="Pfam" id="PF01053">
    <property type="entry name" value="Cys_Met_Meta_PP"/>
    <property type="match status" value="1"/>
</dbReference>
<dbReference type="Gene3D" id="3.40.50.1240">
    <property type="entry name" value="Phosphoglycerate mutase-like"/>
    <property type="match status" value="1"/>
</dbReference>
<organism evidence="5 6">
    <name type="scientific">Skeletonema marinoi</name>
    <dbReference type="NCBI Taxonomy" id="267567"/>
    <lineage>
        <taxon>Eukaryota</taxon>
        <taxon>Sar</taxon>
        <taxon>Stramenopiles</taxon>
        <taxon>Ochrophyta</taxon>
        <taxon>Bacillariophyta</taxon>
        <taxon>Coscinodiscophyceae</taxon>
        <taxon>Thalassiosirophycidae</taxon>
        <taxon>Thalassiosirales</taxon>
        <taxon>Skeletonemataceae</taxon>
        <taxon>Skeletonema</taxon>
        <taxon>Skeletonema marinoi-dohrnii complex</taxon>
    </lineage>
</organism>
<dbReference type="InterPro" id="IPR020471">
    <property type="entry name" value="AKR"/>
</dbReference>
<sequence>MKMEWRRDHQQKRSAENKRTPSSLKCQQHLSRHVEGSNNETKAPVDKEKLRAMFSPDSDSDDDPIAAIKRRQIAANKRRRELKNGGLKMAAAVADVDNSIRNISNNNGESSDNSNSKFPKKRHRTTPPNDAVANERKQPESLEEVVMESASTRSDAIDLTVETNLTKDTTSTPKKSQSDLLPETSPLGQVSTLDSEKEVTITKKDNGGENNAANKTEQSANSKTIDLNVDAPMQKSIAESDIAAASSVMKASAQVSPAASAVVTPTETSPIVAKEVKTPKSVSWTSLHSQHLLVRSPIVFNPRDKVAAFDLDQTLANWNVPPGSWPSSIQQYELWNSNVIDKLRKLDKDGYKLVIFSNQGGVKGALHGKIAARVKSIIDWIAKKVGRPVFAICSTMSGSEYHKPNAGMWGVMETRCNAGMEVRPDLSFFVGDSDGTGEGYQLEGVDKAFAENVGRLRNVEMKFYTPKEYFGDSNLELRKLTLPNSTLPSRPIVPKRATLERASLLGGYLAHPLLLVLVGVQGSGKSTFCESLGQGWCHLSQDTINNGRPGERKDVEIGKEAGVNVHCLVFVASKDEVTKRVKERTNHPGGVEGDRGAKLAVTSFSRLVPPTYDEGFTLINYTYTGNAPILDAYRSIGSNEMRSIRKSISLGNCGEKADFELQMITLGTFKLKKQDVSSSISLATRLGINSLDTAPTYENEAEIGNSIRSHEVSVTVKVPKRAIHPNQAREEVMKSMSALNLKCADVVLLHWPSDLIEADTLLPVWKELESMKQEGRCKIAKESGMSPAQTCISWNLEQGVPVVVKSSTASHLREIAALLHDDTDNLALSANHMQELSHLSQQNHRFVAPPFMLRPGTVYSWEEAEVPDGDEYTEPAIPNTQFSIGTGEEKLPFVIYMAVREKKSSKFSEGIAACEASCPPSVHSHCFQRDGTRHITLFQGDLTKNQARMLRYEQDLTDVDVSLPLDIDFDGWMTWEAGCYLSVEQSCRRKLESLLDKIMGLHQGSRKCDHMSLYRSRKYPWHEFRAAVKRIKQDTNTQRWGNVEGVSIRLKIMQDAYEDCIVLAGKPRRIILLRHGESLGNADESAYVTTADWRIPLTKLGKEQAAEAGKCLREKISEEDAKVIFYHSPYLRTKQTLDELLPYFSDSELLSCLEEPRICEQQIGNFQNVQQVLDAKKERSKFGRFFYRFPSVAQSSHPPNTGYNMHEPLNSVSLSYQSKHASLLNELFVPLGMEFDFVDFTDPKNVEAAIKPNTKLIFSESPTNPTLTLADLDAISEIAQKHGILHVCDSTFATPYVCRPLDHGADLTIQSLTKYYDGLNIGTGGALIAKTPELYERIKLIQNMHGNIMSPMTAYLMLQTMKTMGLRVRQQSASAMKIATFLESHPQVSKVHRDGLHGGMLWFDVKGDPIKLMDSIKRPWTLCENLGATESIITACAVMTHANMIREDRLKVGITDGFIRISVGIEDPMT</sequence>
<feature type="compositionally biased region" description="Basic and acidic residues" evidence="3">
    <location>
        <begin position="1"/>
        <end position="19"/>
    </location>
</feature>
<dbReference type="GO" id="GO:0030170">
    <property type="term" value="F:pyridoxal phosphate binding"/>
    <property type="evidence" value="ECO:0007669"/>
    <property type="project" value="InterPro"/>
</dbReference>
<protein>
    <submittedName>
        <fullName evidence="5">Cystathionine beta-lyase</fullName>
        <ecNumber evidence="5">4.4.1.13</ecNumber>
    </submittedName>
</protein>
<reference evidence="5" key="1">
    <citation type="submission" date="2023-06" db="EMBL/GenBank/DDBJ databases">
        <title>Survivors Of The Sea: Transcriptome response of Skeletonema marinoi to long-term dormancy.</title>
        <authorList>
            <person name="Pinder M.I.M."/>
            <person name="Kourtchenko O."/>
            <person name="Robertson E.K."/>
            <person name="Larsson T."/>
            <person name="Maumus F."/>
            <person name="Osuna-Cruz C.M."/>
            <person name="Vancaester E."/>
            <person name="Stenow R."/>
            <person name="Vandepoele K."/>
            <person name="Ploug H."/>
            <person name="Bruchert V."/>
            <person name="Godhe A."/>
            <person name="Topel M."/>
        </authorList>
    </citation>
    <scope>NUCLEOTIDE SEQUENCE</scope>
    <source>
        <strain evidence="5">R05AC</strain>
    </source>
</reference>
<dbReference type="InterPro" id="IPR023210">
    <property type="entry name" value="NADP_OxRdtase_dom"/>
</dbReference>
<dbReference type="InterPro" id="IPR015422">
    <property type="entry name" value="PyrdxlP-dep_Trfase_small"/>
</dbReference>
<comment type="cofactor">
    <cofactor evidence="1">
        <name>pyridoxal 5'-phosphate</name>
        <dbReference type="ChEBI" id="CHEBI:597326"/>
    </cofactor>
</comment>
<dbReference type="Gene3D" id="3.90.1150.10">
    <property type="entry name" value="Aspartate Aminotransferase, domain 1"/>
    <property type="match status" value="1"/>
</dbReference>
<feature type="region of interest" description="Disordered" evidence="3">
    <location>
        <begin position="1"/>
        <end position="67"/>
    </location>
</feature>
<evidence type="ECO:0000256" key="1">
    <source>
        <dbReference type="ARBA" id="ARBA00001933"/>
    </source>
</evidence>
<dbReference type="EC" id="4.4.1.13" evidence="5"/>
<dbReference type="InterPro" id="IPR027417">
    <property type="entry name" value="P-loop_NTPase"/>
</dbReference>
<keyword evidence="2" id="KW-0663">Pyridoxal phosphate</keyword>
<dbReference type="CDD" id="cd07067">
    <property type="entry name" value="HP_PGM_like"/>
    <property type="match status" value="1"/>
</dbReference>
<dbReference type="SUPFAM" id="SSF53254">
    <property type="entry name" value="Phosphoglycerate mutase-like"/>
    <property type="match status" value="1"/>
</dbReference>
<feature type="compositionally biased region" description="Polar residues" evidence="3">
    <location>
        <begin position="208"/>
        <end position="221"/>
    </location>
</feature>
<evidence type="ECO:0000256" key="2">
    <source>
        <dbReference type="ARBA" id="ARBA00022898"/>
    </source>
</evidence>
<keyword evidence="6" id="KW-1185">Reference proteome</keyword>
<dbReference type="SUPFAM" id="SSF53383">
    <property type="entry name" value="PLP-dependent transferases"/>
    <property type="match status" value="1"/>
</dbReference>
<dbReference type="InterPro" id="IPR013078">
    <property type="entry name" value="His_Pase_superF_clade-1"/>
</dbReference>
<dbReference type="InterPro" id="IPR023214">
    <property type="entry name" value="HAD_sf"/>
</dbReference>
<dbReference type="GO" id="GO:0047804">
    <property type="term" value="F:cysteine-S-conjugate beta-lyase activity"/>
    <property type="evidence" value="ECO:0007669"/>
    <property type="project" value="UniProtKB-EC"/>
</dbReference>
<feature type="domain" description="NADP-dependent oxidoreductase" evidence="4">
    <location>
        <begin position="665"/>
        <end position="778"/>
    </location>
</feature>
<dbReference type="GO" id="GO:0019346">
    <property type="term" value="P:transsulfuration"/>
    <property type="evidence" value="ECO:0007669"/>
    <property type="project" value="InterPro"/>
</dbReference>
<dbReference type="InterPro" id="IPR015421">
    <property type="entry name" value="PyrdxlP-dep_Trfase_major"/>
</dbReference>
<dbReference type="SUPFAM" id="SSF56784">
    <property type="entry name" value="HAD-like"/>
    <property type="match status" value="1"/>
</dbReference>
<dbReference type="GO" id="GO:0016491">
    <property type="term" value="F:oxidoreductase activity"/>
    <property type="evidence" value="ECO:0007669"/>
    <property type="project" value="InterPro"/>
</dbReference>
<dbReference type="Gene3D" id="3.40.640.10">
    <property type="entry name" value="Type I PLP-dependent aspartate aminotransferase-like (Major domain)"/>
    <property type="match status" value="1"/>
</dbReference>
<dbReference type="InterPro" id="IPR000277">
    <property type="entry name" value="Cys/Met-Metab_PyrdxlP-dep_enz"/>
</dbReference>
<dbReference type="Gene3D" id="3.40.50.1000">
    <property type="entry name" value="HAD superfamily/HAD-like"/>
    <property type="match status" value="1"/>
</dbReference>
<dbReference type="Pfam" id="PF00248">
    <property type="entry name" value="Aldo_ket_red"/>
    <property type="match status" value="1"/>
</dbReference>
<dbReference type="InterPro" id="IPR013954">
    <property type="entry name" value="PNK3P"/>
</dbReference>